<name>M4ZCY3_9BRAD</name>
<protein>
    <submittedName>
        <fullName evidence="1">Uncharacterized protein</fullName>
    </submittedName>
</protein>
<proteinExistence type="predicted"/>
<dbReference type="HOGENOM" id="CLU_2987628_0_0_5"/>
<reference evidence="1 2" key="1">
    <citation type="journal article" date="2013" name="Appl. Environ. Microbiol.">
        <title>Genome analysis suggests that the soil oligotrophic bacterium Agromonas oligotrophica (Bradyrhizobium oligotrophicum) is a nitrogen-fixing symbiont of Aeschynomene indica.</title>
        <authorList>
            <person name="Okubo T."/>
            <person name="Fukushima S."/>
            <person name="Itakura M."/>
            <person name="Oshima K."/>
            <person name="Longtonglang A."/>
            <person name="Teaumroong N."/>
            <person name="Mitsui H."/>
            <person name="Hattori M."/>
            <person name="Hattori R."/>
            <person name="Hattori T."/>
            <person name="Minamisawa K."/>
        </authorList>
    </citation>
    <scope>NUCLEOTIDE SEQUENCE [LARGE SCALE GENOMIC DNA]</scope>
    <source>
        <strain evidence="1 2">S58</strain>
    </source>
</reference>
<sequence length="57" mass="6607">MDRARSGIAVGMMRAFFDLRLFIRRAFLRALGIEAPDPKLLVRHFVPSCRTGQEEMR</sequence>
<keyword evidence="2" id="KW-1185">Reference proteome</keyword>
<dbReference type="Proteomes" id="UP000011841">
    <property type="component" value="Chromosome"/>
</dbReference>
<organism evidence="1 2">
    <name type="scientific">Bradyrhizobium oligotrophicum S58</name>
    <dbReference type="NCBI Taxonomy" id="1245469"/>
    <lineage>
        <taxon>Bacteria</taxon>
        <taxon>Pseudomonadati</taxon>
        <taxon>Pseudomonadota</taxon>
        <taxon>Alphaproteobacteria</taxon>
        <taxon>Hyphomicrobiales</taxon>
        <taxon>Nitrobacteraceae</taxon>
        <taxon>Bradyrhizobium</taxon>
    </lineage>
</organism>
<evidence type="ECO:0000313" key="2">
    <source>
        <dbReference type="Proteomes" id="UP000011841"/>
    </source>
</evidence>
<dbReference type="KEGG" id="aol:S58_56270"/>
<accession>M4ZCY3</accession>
<dbReference type="EMBL" id="AP012603">
    <property type="protein sequence ID" value="BAM91604.1"/>
    <property type="molecule type" value="Genomic_DNA"/>
</dbReference>
<dbReference type="AlphaFoldDB" id="M4ZCY3"/>
<evidence type="ECO:0000313" key="1">
    <source>
        <dbReference type="EMBL" id="BAM91604.1"/>
    </source>
</evidence>
<gene>
    <name evidence="1" type="ORF">S58_56270</name>
</gene>